<evidence type="ECO:0000313" key="11">
    <source>
        <dbReference type="Proteomes" id="UP000439550"/>
    </source>
</evidence>
<proteinExistence type="predicted"/>
<dbReference type="InterPro" id="IPR050303">
    <property type="entry name" value="GatZ_KbaZ_carbometab"/>
</dbReference>
<evidence type="ECO:0000313" key="10">
    <source>
        <dbReference type="EMBL" id="MQW38935.1"/>
    </source>
</evidence>
<comment type="subcellular location">
    <subcellularLocation>
        <location evidence="1">Cell membrane</location>
        <topology evidence="1">Multi-pass membrane protein</topology>
    </subcellularLocation>
</comment>
<feature type="transmembrane region" description="Helical" evidence="9">
    <location>
        <begin position="61"/>
        <end position="82"/>
    </location>
</feature>
<dbReference type="GO" id="GO:0009401">
    <property type="term" value="P:phosphoenolpyruvate-dependent sugar phosphotransferase system"/>
    <property type="evidence" value="ECO:0007669"/>
    <property type="project" value="UniProtKB-KW"/>
</dbReference>
<evidence type="ECO:0000256" key="6">
    <source>
        <dbReference type="ARBA" id="ARBA00022692"/>
    </source>
</evidence>
<reference evidence="10 11" key="1">
    <citation type="submission" date="2019-10" db="EMBL/GenBank/DDBJ databases">
        <authorList>
            <person name="Dong K."/>
        </authorList>
    </citation>
    <scope>NUCLEOTIDE SEQUENCE [LARGE SCALE GENOMIC DNA]</scope>
    <source>
        <strain evidence="10 11">DSM 28960</strain>
    </source>
</reference>
<dbReference type="GO" id="GO:0005886">
    <property type="term" value="C:plasma membrane"/>
    <property type="evidence" value="ECO:0007669"/>
    <property type="project" value="UniProtKB-SubCell"/>
</dbReference>
<evidence type="ECO:0000256" key="1">
    <source>
        <dbReference type="ARBA" id="ARBA00004651"/>
    </source>
</evidence>
<keyword evidence="11" id="KW-1185">Reference proteome</keyword>
<evidence type="ECO:0000256" key="8">
    <source>
        <dbReference type="ARBA" id="ARBA00023136"/>
    </source>
</evidence>
<name>A0A7X2D1C2_9LACT</name>
<dbReference type="NCBIfam" id="NF011647">
    <property type="entry name" value="PRK15065.1"/>
    <property type="match status" value="1"/>
</dbReference>
<keyword evidence="6 9" id="KW-0812">Transmembrane</keyword>
<dbReference type="AlphaFoldDB" id="A0A7X2D1C2"/>
<comment type="caution">
    <text evidence="10">The sequence shown here is derived from an EMBL/GenBank/DDBJ whole genome shotgun (WGS) entry which is preliminary data.</text>
</comment>
<feature type="transmembrane region" description="Helical" evidence="9">
    <location>
        <begin position="145"/>
        <end position="168"/>
    </location>
</feature>
<accession>A0A7X2D1C2</accession>
<keyword evidence="7 9" id="KW-1133">Transmembrane helix</keyword>
<protein>
    <submittedName>
        <fullName evidence="10">Mannose/fructose/sorbose family PTS transporter subunit IIC</fullName>
    </submittedName>
</protein>
<keyword evidence="3" id="KW-1003">Cell membrane</keyword>
<feature type="transmembrane region" description="Helical" evidence="9">
    <location>
        <begin position="102"/>
        <end position="124"/>
    </location>
</feature>
<dbReference type="PROSITE" id="PS51106">
    <property type="entry name" value="PTS_EIIC_TYPE_4"/>
    <property type="match status" value="1"/>
</dbReference>
<evidence type="ECO:0000256" key="9">
    <source>
        <dbReference type="SAM" id="Phobius"/>
    </source>
</evidence>
<dbReference type="PANTHER" id="PTHR32502:SF25">
    <property type="entry name" value="PHOSPHOTRANSFERASE SYSTEM, MANNOSE-SPECIFIC EIIC"/>
    <property type="match status" value="1"/>
</dbReference>
<sequence length="272" mass="27752">MSVISVILVILVAFLAGLEGILDQWQFHQPILACTLIGLVTGHLAAGVLLGGALQMIALGWANIGAAVAPDAALASVASALLMVKGWDWSKGTPTVQDLQTFIASAIVLATAGLVLTTLVRFINVGTVHLADAAAERGSYSGVQGWHMFALLLQGLRIAIPAAIITAVPASVVADALNAIPDWLKGGLAVGGGMVVVVGYAMVINIMATTEIWPFFFLGFVLAPISQITLIGMGILGVVIALVYLALSEKGGSGNGAASGSGDPIGDILNDY</sequence>
<dbReference type="InterPro" id="IPR004700">
    <property type="entry name" value="PTS_IIC_man"/>
</dbReference>
<keyword evidence="8 9" id="KW-0472">Membrane</keyword>
<organism evidence="10 11">
    <name type="scientific">Lactococcus hircilactis</name>
    <dbReference type="NCBI Taxonomy" id="1494462"/>
    <lineage>
        <taxon>Bacteria</taxon>
        <taxon>Bacillati</taxon>
        <taxon>Bacillota</taxon>
        <taxon>Bacilli</taxon>
        <taxon>Lactobacillales</taxon>
        <taxon>Streptococcaceae</taxon>
        <taxon>Lactococcus</taxon>
    </lineage>
</organism>
<feature type="transmembrane region" description="Helical" evidence="9">
    <location>
        <begin position="30"/>
        <end position="54"/>
    </location>
</feature>
<keyword evidence="2" id="KW-0813">Transport</keyword>
<dbReference type="Pfam" id="PF03609">
    <property type="entry name" value="EII-Sor"/>
    <property type="match status" value="1"/>
</dbReference>
<dbReference type="OrthoDB" id="7058816at2"/>
<keyword evidence="5" id="KW-0598">Phosphotransferase system</keyword>
<dbReference type="RefSeq" id="WP_153495510.1">
    <property type="nucleotide sequence ID" value="NZ_CBCRWP010000012.1"/>
</dbReference>
<evidence type="ECO:0000256" key="4">
    <source>
        <dbReference type="ARBA" id="ARBA00022597"/>
    </source>
</evidence>
<feature type="transmembrane region" description="Helical" evidence="9">
    <location>
        <begin position="188"/>
        <end position="208"/>
    </location>
</feature>
<evidence type="ECO:0000256" key="2">
    <source>
        <dbReference type="ARBA" id="ARBA00022448"/>
    </source>
</evidence>
<evidence type="ECO:0000256" key="3">
    <source>
        <dbReference type="ARBA" id="ARBA00022475"/>
    </source>
</evidence>
<keyword evidence="4" id="KW-0762">Sugar transport</keyword>
<dbReference type="EMBL" id="WITJ01000004">
    <property type="protein sequence ID" value="MQW38935.1"/>
    <property type="molecule type" value="Genomic_DNA"/>
</dbReference>
<evidence type="ECO:0000256" key="7">
    <source>
        <dbReference type="ARBA" id="ARBA00022989"/>
    </source>
</evidence>
<evidence type="ECO:0000256" key="5">
    <source>
        <dbReference type="ARBA" id="ARBA00022683"/>
    </source>
</evidence>
<gene>
    <name evidence="10" type="ORF">GHI93_03080</name>
</gene>
<dbReference type="PANTHER" id="PTHR32502">
    <property type="entry name" value="N-ACETYLGALACTOSAMINE PERMEASE II COMPONENT-RELATED"/>
    <property type="match status" value="1"/>
</dbReference>
<feature type="transmembrane region" description="Helical" evidence="9">
    <location>
        <begin position="215"/>
        <end position="247"/>
    </location>
</feature>
<dbReference type="Proteomes" id="UP000439550">
    <property type="component" value="Unassembled WGS sequence"/>
</dbReference>